<feature type="compositionally biased region" description="Low complexity" evidence="5">
    <location>
        <begin position="1222"/>
        <end position="1237"/>
    </location>
</feature>
<keyword evidence="9" id="KW-1185">Reference proteome</keyword>
<dbReference type="InterPro" id="IPR014001">
    <property type="entry name" value="Helicase_ATP-bd"/>
</dbReference>
<dbReference type="InterPro" id="IPR003593">
    <property type="entry name" value="AAA+_ATPase"/>
</dbReference>
<proteinExistence type="predicted"/>
<dbReference type="PANTHER" id="PTHR47961:SF13">
    <property type="entry name" value="ACTIVATING SIGNAL COINTEGRATOR 1 COMPLEX SUBUNIT 3"/>
    <property type="match status" value="1"/>
</dbReference>
<keyword evidence="1" id="KW-0547">Nucleotide-binding</keyword>
<dbReference type="InterPro" id="IPR057842">
    <property type="entry name" value="WH_MER3"/>
</dbReference>
<dbReference type="Gene3D" id="1.10.10.10">
    <property type="entry name" value="Winged helix-like DNA-binding domain superfamily/Winged helix DNA-binding domain"/>
    <property type="match status" value="2"/>
</dbReference>
<dbReference type="Proteomes" id="UP001498398">
    <property type="component" value="Unassembled WGS sequence"/>
</dbReference>
<keyword evidence="2 8" id="KW-0378">Hydrolase</keyword>
<feature type="region of interest" description="Disordered" evidence="5">
    <location>
        <begin position="1214"/>
        <end position="1247"/>
    </location>
</feature>
<evidence type="ECO:0000313" key="9">
    <source>
        <dbReference type="Proteomes" id="UP001498398"/>
    </source>
</evidence>
<dbReference type="PANTHER" id="PTHR47961">
    <property type="entry name" value="DNA POLYMERASE THETA, PUTATIVE (AFU_ORTHOLOGUE AFUA_1G05260)-RELATED"/>
    <property type="match status" value="1"/>
</dbReference>
<dbReference type="GO" id="GO:0003724">
    <property type="term" value="F:RNA helicase activity"/>
    <property type="evidence" value="ECO:0007669"/>
    <property type="project" value="UniProtKB-EC"/>
</dbReference>
<accession>A0ABR1K3Z4</accession>
<evidence type="ECO:0000256" key="1">
    <source>
        <dbReference type="ARBA" id="ARBA00022741"/>
    </source>
</evidence>
<dbReference type="InterPro" id="IPR011545">
    <property type="entry name" value="DEAD/DEAH_box_helicase_dom"/>
</dbReference>
<name>A0ABR1K3Z4_9AGAR</name>
<keyword evidence="3" id="KW-0347">Helicase</keyword>
<dbReference type="PROSITE" id="PS51194">
    <property type="entry name" value="HELICASE_CTER"/>
    <property type="match status" value="1"/>
</dbReference>
<dbReference type="SUPFAM" id="SSF158702">
    <property type="entry name" value="Sec63 N-terminal domain-like"/>
    <property type="match status" value="1"/>
</dbReference>
<dbReference type="SMART" id="SM00382">
    <property type="entry name" value="AAA"/>
    <property type="match status" value="1"/>
</dbReference>
<dbReference type="Pfam" id="PF02889">
    <property type="entry name" value="Sec63"/>
    <property type="match status" value="1"/>
</dbReference>
<dbReference type="InterPro" id="IPR036390">
    <property type="entry name" value="WH_DNA-bd_sf"/>
</dbReference>
<dbReference type="Pfam" id="PF23445">
    <property type="entry name" value="WHD_SNRNP200"/>
    <property type="match status" value="2"/>
</dbReference>
<dbReference type="Gene3D" id="2.60.40.150">
    <property type="entry name" value="C2 domain"/>
    <property type="match status" value="1"/>
</dbReference>
<dbReference type="CDD" id="cd18795">
    <property type="entry name" value="SF2_C_Ski2"/>
    <property type="match status" value="1"/>
</dbReference>
<feature type="domain" description="Helicase C-terminal" evidence="7">
    <location>
        <begin position="135"/>
        <end position="334"/>
    </location>
</feature>
<evidence type="ECO:0000256" key="2">
    <source>
        <dbReference type="ARBA" id="ARBA00022801"/>
    </source>
</evidence>
<dbReference type="Pfam" id="PF00271">
    <property type="entry name" value="Helicase_C"/>
    <property type="match status" value="1"/>
</dbReference>
<dbReference type="Gene3D" id="1.10.3380.10">
    <property type="entry name" value="Sec63 N-terminal domain-like domain"/>
    <property type="match status" value="1"/>
</dbReference>
<evidence type="ECO:0000256" key="4">
    <source>
        <dbReference type="ARBA" id="ARBA00022840"/>
    </source>
</evidence>
<dbReference type="InterPro" id="IPR036388">
    <property type="entry name" value="WH-like_DNA-bd_sf"/>
</dbReference>
<dbReference type="PROSITE" id="PS51192">
    <property type="entry name" value="HELICASE_ATP_BIND_1"/>
    <property type="match status" value="1"/>
</dbReference>
<dbReference type="Pfam" id="PF00270">
    <property type="entry name" value="DEAD"/>
    <property type="match status" value="1"/>
</dbReference>
<evidence type="ECO:0000259" key="6">
    <source>
        <dbReference type="PROSITE" id="PS51192"/>
    </source>
</evidence>
<feature type="domain" description="Helicase ATP-binding" evidence="6">
    <location>
        <begin position="1"/>
        <end position="100"/>
    </location>
</feature>
<evidence type="ECO:0000256" key="5">
    <source>
        <dbReference type="SAM" id="MobiDB-lite"/>
    </source>
</evidence>
<evidence type="ECO:0000259" key="7">
    <source>
        <dbReference type="PROSITE" id="PS51194"/>
    </source>
</evidence>
<dbReference type="SMART" id="SM00490">
    <property type="entry name" value="HELICc"/>
    <property type="match status" value="1"/>
</dbReference>
<dbReference type="InterPro" id="IPR035892">
    <property type="entry name" value="C2_domain_sf"/>
</dbReference>
<dbReference type="EC" id="3.6.4.13" evidence="8"/>
<dbReference type="SUPFAM" id="SSF46785">
    <property type="entry name" value="Winged helix' DNA-binding domain"/>
    <property type="match status" value="1"/>
</dbReference>
<comment type="caution">
    <text evidence="8">The sequence shown here is derived from an EMBL/GenBank/DDBJ whole genome shotgun (WGS) entry which is preliminary data.</text>
</comment>
<evidence type="ECO:0000313" key="8">
    <source>
        <dbReference type="EMBL" id="KAK7470779.1"/>
    </source>
</evidence>
<sequence>MKALASEIVRKFQKRLKWLSIQVRELTGDMQLTKSEIAQTQIIVTTPEKWDVVTRKPTGEGELAMVETIQSVIRIVGLSATLPNFKDVADFLSVSRTKGLFYFDSSFRPVPLEQHFLGIKGKPGSAQAKKNLDTVTFQKVSALVEQGHQVMVFVHARKETVKTAIALKEAGFTEGNGEQFSCEDHPQWSFFRRSIGESRNKEMKQLFDHGFGIHHAGMLRSDRNMMERMFEARAIKVLCCTATLAWGVNLPAHAVIIKGTQVYDSSKGSFVDLSVLDVLQVFGRAGRPGLESSGEGYICTSEDKLNHYLEVITSQNPIESQFRVGMIDSLNAEISLGTVANVNDAVQWLGYTYLHVRMKKNPHVYGIDRDRLLDDPQLGSKRNEFITEAAKKLAEARMIDFHQNTGSFTITDLGRIAAKYYIRYQTIEIFNKEFRAKMSEADVLVLLSKSTEFDQIQARDSEEQELKQLYETAPCDINLRTKDDTLLIENRDKVNILLQGYISQSTIEDFALVSDTAYVAQNASRIIRALLEIAISRKWANVSAVLMGLSKAIEKRLWPFDQPLKQFNLKPVIFHGLERWADDWAPSELASQTAEELGNLIHLNAIQGKALLNAAKQFPTVKLDYSLRPLGPDVLKIAVRIERSFLWDSKYHGSVEPFWLWVEDHDGVNILQFTSLIFRQNTDILDVDFIIAIPAGQNPPSITIRYVSDRWLGAEQDLSVPLDSLVMPEPSSSHTPILPLPLLPISVLRNPVVEGIVSQYLHTFNAIQTQILWSLFNTKSHSLICAPTGSGKSTMVHILAWLEAARSEKIWVIFIAPRKSGVADIMSNVRVASELLNVTVEIGTMNNMFQRPRNRTIRVASAADLLRILCSRAPKPIEGLDLVICENLDQMDATYELAVSLLRHCTQCSPTRFVGISNSLNDAANLADWLDVDQFAFHSFRPTDRSQSLEISTQTFTVPQSAALFKAMAKPAHTAIRGSPSAVLFVPSHGQCQSVARDILTRCALENYSDRGYLSPEYTEEAIEHHLARLRDRSLVDFVSKGIAFFHDGVKLEDRRLILRLYAEGIIRVLIVPREACWSLPVRAAVVVVMGTQYFQLASEGGERRLREYELTEVVRMQSCAVTHSGIGHFHLFCQSESRDTYMRFLNEGLPLESGLLGSQELKTWYQEGRRRGDLLDKQNVVDALTFTFLARRVVTNPAYYDCETTSRDKNLSRIADELVEEATPAPSEPASEPASEWGPGSRATEW</sequence>
<dbReference type="InterPro" id="IPR004179">
    <property type="entry name" value="Sec63-dom"/>
</dbReference>
<dbReference type="SUPFAM" id="SSF52540">
    <property type="entry name" value="P-loop containing nucleoside triphosphate hydrolases"/>
    <property type="match status" value="4"/>
</dbReference>
<dbReference type="InterPro" id="IPR001650">
    <property type="entry name" value="Helicase_C-like"/>
</dbReference>
<organism evidence="8 9">
    <name type="scientific">Marasmiellus scandens</name>
    <dbReference type="NCBI Taxonomy" id="2682957"/>
    <lineage>
        <taxon>Eukaryota</taxon>
        <taxon>Fungi</taxon>
        <taxon>Dikarya</taxon>
        <taxon>Basidiomycota</taxon>
        <taxon>Agaricomycotina</taxon>
        <taxon>Agaricomycetes</taxon>
        <taxon>Agaricomycetidae</taxon>
        <taxon>Agaricales</taxon>
        <taxon>Marasmiineae</taxon>
        <taxon>Omphalotaceae</taxon>
        <taxon>Marasmiellus</taxon>
    </lineage>
</organism>
<keyword evidence="4" id="KW-0067">ATP-binding</keyword>
<dbReference type="Gene3D" id="3.40.50.300">
    <property type="entry name" value="P-loop containing nucleotide triphosphate hydrolases"/>
    <property type="match status" value="5"/>
</dbReference>
<reference evidence="8 9" key="1">
    <citation type="submission" date="2024-01" db="EMBL/GenBank/DDBJ databases">
        <title>A draft genome for the cacao thread blight pathogen Marasmiellus scandens.</title>
        <authorList>
            <person name="Baruah I.K."/>
            <person name="Leung J."/>
            <person name="Bukari Y."/>
            <person name="Amoako-Attah I."/>
            <person name="Meinhardt L.W."/>
            <person name="Bailey B.A."/>
            <person name="Cohen S.P."/>
        </authorList>
    </citation>
    <scope>NUCLEOTIDE SEQUENCE [LARGE SCALE GENOMIC DNA]</scope>
    <source>
        <strain evidence="8 9">GH-19</strain>
    </source>
</reference>
<dbReference type="EMBL" id="JBANRG010000002">
    <property type="protein sequence ID" value="KAK7470779.1"/>
    <property type="molecule type" value="Genomic_DNA"/>
</dbReference>
<dbReference type="SMART" id="SM00973">
    <property type="entry name" value="Sec63"/>
    <property type="match status" value="1"/>
</dbReference>
<dbReference type="InterPro" id="IPR050474">
    <property type="entry name" value="Hel308_SKI2-like"/>
</dbReference>
<dbReference type="GO" id="GO:0016787">
    <property type="term" value="F:hydrolase activity"/>
    <property type="evidence" value="ECO:0007669"/>
    <property type="project" value="UniProtKB-KW"/>
</dbReference>
<evidence type="ECO:0000256" key="3">
    <source>
        <dbReference type="ARBA" id="ARBA00022806"/>
    </source>
</evidence>
<gene>
    <name evidence="8" type="primary">mug81_2</name>
    <name evidence="8" type="ORF">VKT23_002197</name>
</gene>
<dbReference type="InterPro" id="IPR027417">
    <property type="entry name" value="P-loop_NTPase"/>
</dbReference>
<protein>
    <submittedName>
        <fullName evidence="8">Steryl acetyl hydrolase mug81</fullName>
        <ecNumber evidence="8">3.6.4.13</ecNumber>
    </submittedName>
</protein>